<dbReference type="Proteomes" id="UP000478052">
    <property type="component" value="Unassembled WGS sequence"/>
</dbReference>
<dbReference type="InterPro" id="IPR029526">
    <property type="entry name" value="PGBD"/>
</dbReference>
<protein>
    <submittedName>
        <fullName evidence="3">PiggyBac transposable element-derived protein 3-like</fullName>
    </submittedName>
</protein>
<accession>A0A6G0VUZ7</accession>
<comment type="caution">
    <text evidence="3">The sequence shown here is derived from an EMBL/GenBank/DDBJ whole genome shotgun (WGS) entry which is preliminary data.</text>
</comment>
<proteinExistence type="predicted"/>
<name>A0A6G0VUZ7_APHCR</name>
<evidence type="ECO:0000256" key="1">
    <source>
        <dbReference type="SAM" id="MobiDB-lite"/>
    </source>
</evidence>
<dbReference type="PANTHER" id="PTHR47272:SF1">
    <property type="entry name" value="PIGGYBAC TRANSPOSABLE ELEMENT-DERIVED PROTEIN 3-LIKE"/>
    <property type="match status" value="1"/>
</dbReference>
<evidence type="ECO:0000313" key="4">
    <source>
        <dbReference type="Proteomes" id="UP000478052"/>
    </source>
</evidence>
<sequence>MFHGKMQRRRAEKMLTMLPPGKDSSESSDDDSVESYHSIGEIICESPLPIEAIENDVDELLRDVELNLIDEFLEDFEDLQSITSHNALEKKQFYHLNLQEGLNVCREIKTNRKIDHMKFNWVAGKKMNFEVNVPEYEFHTQQDHVLTPVEYLKKNFSDDLFELIVEQTNLYSVAKSGKSINLTVNELQDFLSIELWMGVSKLPTYTDYWSHLMSYEKVRPLIDIIRQNCLNQEQGKRFSIDEMMVPYKGKKAGSRRQYIKSKPKKWGFKFFVRSGINGLVYDFFLTVEKTHSMITILFFGLGPKVILALVSTIPEKILSIVYFDNFFSSPELVYYLREKYETLSLGTVQQNRLRQCPLLEEKQLKKKGR</sequence>
<dbReference type="EMBL" id="VUJU01012534">
    <property type="protein sequence ID" value="KAF0707461.1"/>
    <property type="molecule type" value="Genomic_DNA"/>
</dbReference>
<feature type="region of interest" description="Disordered" evidence="1">
    <location>
        <begin position="1"/>
        <end position="33"/>
    </location>
</feature>
<reference evidence="3 4" key="1">
    <citation type="submission" date="2019-08" db="EMBL/GenBank/DDBJ databases">
        <title>Whole genome of Aphis craccivora.</title>
        <authorList>
            <person name="Voronova N.V."/>
            <person name="Shulinski R.S."/>
            <person name="Bandarenka Y.V."/>
            <person name="Zhorov D.G."/>
            <person name="Warner D."/>
        </authorList>
    </citation>
    <scope>NUCLEOTIDE SEQUENCE [LARGE SCALE GENOMIC DNA]</scope>
    <source>
        <strain evidence="3">180601</strain>
        <tissue evidence="3">Whole Body</tissue>
    </source>
</reference>
<dbReference type="Pfam" id="PF13843">
    <property type="entry name" value="DDE_Tnp_1_7"/>
    <property type="match status" value="2"/>
</dbReference>
<dbReference type="OrthoDB" id="123207at2759"/>
<dbReference type="PANTHER" id="PTHR47272">
    <property type="entry name" value="DDE_TNP_1_7 DOMAIN-CONTAINING PROTEIN"/>
    <property type="match status" value="1"/>
</dbReference>
<feature type="compositionally biased region" description="Basic residues" evidence="1">
    <location>
        <begin position="1"/>
        <end position="11"/>
    </location>
</feature>
<evidence type="ECO:0000313" key="3">
    <source>
        <dbReference type="EMBL" id="KAF0707461.1"/>
    </source>
</evidence>
<gene>
    <name evidence="3" type="ORF">FWK35_00029938</name>
</gene>
<organism evidence="3 4">
    <name type="scientific">Aphis craccivora</name>
    <name type="common">Cowpea aphid</name>
    <dbReference type="NCBI Taxonomy" id="307492"/>
    <lineage>
        <taxon>Eukaryota</taxon>
        <taxon>Metazoa</taxon>
        <taxon>Ecdysozoa</taxon>
        <taxon>Arthropoda</taxon>
        <taxon>Hexapoda</taxon>
        <taxon>Insecta</taxon>
        <taxon>Pterygota</taxon>
        <taxon>Neoptera</taxon>
        <taxon>Paraneoptera</taxon>
        <taxon>Hemiptera</taxon>
        <taxon>Sternorrhyncha</taxon>
        <taxon>Aphidomorpha</taxon>
        <taxon>Aphidoidea</taxon>
        <taxon>Aphididae</taxon>
        <taxon>Aphidini</taxon>
        <taxon>Aphis</taxon>
        <taxon>Aphis</taxon>
    </lineage>
</organism>
<feature type="domain" description="PiggyBac transposable element-derived protein" evidence="2">
    <location>
        <begin position="215"/>
        <end position="366"/>
    </location>
</feature>
<evidence type="ECO:0000259" key="2">
    <source>
        <dbReference type="Pfam" id="PF13843"/>
    </source>
</evidence>
<dbReference type="AlphaFoldDB" id="A0A6G0VUZ7"/>
<feature type="domain" description="PiggyBac transposable element-derived protein" evidence="2">
    <location>
        <begin position="147"/>
        <end position="213"/>
    </location>
</feature>
<keyword evidence="4" id="KW-1185">Reference proteome</keyword>
<feature type="non-terminal residue" evidence="3">
    <location>
        <position position="369"/>
    </location>
</feature>